<gene>
    <name evidence="2" type="ORF">SBOR_5643</name>
</gene>
<accession>W9CDQ6</accession>
<dbReference type="HOGENOM" id="CLU_1563781_0_0_1"/>
<dbReference type="Proteomes" id="UP000019487">
    <property type="component" value="Unassembled WGS sequence"/>
</dbReference>
<evidence type="ECO:0000313" key="3">
    <source>
        <dbReference type="Proteomes" id="UP000019487"/>
    </source>
</evidence>
<organism evidence="2 3">
    <name type="scientific">Sclerotinia borealis (strain F-4128)</name>
    <dbReference type="NCBI Taxonomy" id="1432307"/>
    <lineage>
        <taxon>Eukaryota</taxon>
        <taxon>Fungi</taxon>
        <taxon>Dikarya</taxon>
        <taxon>Ascomycota</taxon>
        <taxon>Pezizomycotina</taxon>
        <taxon>Leotiomycetes</taxon>
        <taxon>Helotiales</taxon>
        <taxon>Sclerotiniaceae</taxon>
        <taxon>Sclerotinia</taxon>
    </lineage>
</organism>
<comment type="caution">
    <text evidence="2">The sequence shown here is derived from an EMBL/GenBank/DDBJ whole genome shotgun (WGS) entry which is preliminary data.</text>
</comment>
<evidence type="ECO:0000256" key="1">
    <source>
        <dbReference type="SAM" id="MobiDB-lite"/>
    </source>
</evidence>
<reference evidence="2 3" key="1">
    <citation type="journal article" date="2014" name="Genome Announc.">
        <title>Draft genome sequence of Sclerotinia borealis, a psychrophilic plant pathogenic fungus.</title>
        <authorList>
            <person name="Mardanov A.V."/>
            <person name="Beletsky A.V."/>
            <person name="Kadnikov V.V."/>
            <person name="Ignatov A.N."/>
            <person name="Ravin N.V."/>
        </authorList>
    </citation>
    <scope>NUCLEOTIDE SEQUENCE [LARGE SCALE GENOMIC DNA]</scope>
    <source>
        <strain evidence="3">F-4157</strain>
    </source>
</reference>
<evidence type="ECO:0000313" key="2">
    <source>
        <dbReference type="EMBL" id="ESZ93978.1"/>
    </source>
</evidence>
<protein>
    <submittedName>
        <fullName evidence="2">Uncharacterized protein</fullName>
    </submittedName>
</protein>
<feature type="compositionally biased region" description="Low complexity" evidence="1">
    <location>
        <begin position="40"/>
        <end position="54"/>
    </location>
</feature>
<dbReference type="AlphaFoldDB" id="W9CDQ6"/>
<dbReference type="EMBL" id="AYSA01000276">
    <property type="protein sequence ID" value="ESZ93978.1"/>
    <property type="molecule type" value="Genomic_DNA"/>
</dbReference>
<dbReference type="OrthoDB" id="8062037at2759"/>
<feature type="region of interest" description="Disordered" evidence="1">
    <location>
        <begin position="1"/>
        <end position="54"/>
    </location>
</feature>
<sequence length="171" mass="19643">MPTPGPLGDAFRRLGDLRRRNRPNQRRVSTYHPPQDITESPESSEPIASPESVESVLPPVYQSQMNRERQLVIRVSSDMHSNSIEQLERELLVSDNEQGLANQVHMDGLYAALADLPALPPSLYPPHINVESYTFDLYQDTYSRNEVWYIRKAAIEELLLPVHTHLDEIDW</sequence>
<name>W9CDQ6_SCLBF</name>
<keyword evidence="3" id="KW-1185">Reference proteome</keyword>
<proteinExistence type="predicted"/>